<evidence type="ECO:0000313" key="2">
    <source>
        <dbReference type="Proteomes" id="UP000679992"/>
    </source>
</evidence>
<organism evidence="1 2">
    <name type="scientific">Paenibacillus vini</name>
    <dbReference type="NCBI Taxonomy" id="1476024"/>
    <lineage>
        <taxon>Bacteria</taxon>
        <taxon>Bacillati</taxon>
        <taxon>Bacillota</taxon>
        <taxon>Bacilli</taxon>
        <taxon>Bacillales</taxon>
        <taxon>Paenibacillaceae</taxon>
        <taxon>Paenibacillus</taxon>
    </lineage>
</organism>
<comment type="caution">
    <text evidence="1">The sequence shown here is derived from an EMBL/GenBank/DDBJ whole genome shotgun (WGS) entry which is preliminary data.</text>
</comment>
<dbReference type="Proteomes" id="UP000679992">
    <property type="component" value="Unassembled WGS sequence"/>
</dbReference>
<accession>A0ABQ4M949</accession>
<name>A0ABQ4M949_9BACL</name>
<dbReference type="RefSeq" id="WP_213654300.1">
    <property type="nucleotide sequence ID" value="NZ_BOSL01000004.1"/>
</dbReference>
<keyword evidence="2" id="KW-1185">Reference proteome</keyword>
<evidence type="ECO:0008006" key="3">
    <source>
        <dbReference type="Google" id="ProtNLM"/>
    </source>
</evidence>
<dbReference type="InterPro" id="IPR000014">
    <property type="entry name" value="PAS"/>
</dbReference>
<sequence length="123" mass="13926">MDYFDERPGRTRLASLSMDQDQCISSINEAFRQTLGYTINGLQGAKLESLLTRSSRIFYQIYFLPMIKLNGEIKGMQLSFKSNIGESVPMTVDVVSRVTEGQEIYNVFLAPLQQKFDNNNGEG</sequence>
<protein>
    <recommendedName>
        <fullName evidence="3">PAS domain-containing protein</fullName>
    </recommendedName>
</protein>
<gene>
    <name evidence="1" type="ORF">J42TS3_15520</name>
</gene>
<dbReference type="NCBIfam" id="TIGR00229">
    <property type="entry name" value="sensory_box"/>
    <property type="match status" value="1"/>
</dbReference>
<evidence type="ECO:0000313" key="1">
    <source>
        <dbReference type="EMBL" id="GIP52517.1"/>
    </source>
</evidence>
<reference evidence="1 2" key="1">
    <citation type="submission" date="2021-03" db="EMBL/GenBank/DDBJ databases">
        <title>Antimicrobial resistance genes in bacteria isolated from Japanese honey, and their potential for conferring macrolide and lincosamide resistance in the American foulbrood pathogen Paenibacillus larvae.</title>
        <authorList>
            <person name="Okamoto M."/>
            <person name="Kumagai M."/>
            <person name="Kanamori H."/>
            <person name="Takamatsu D."/>
        </authorList>
    </citation>
    <scope>NUCLEOTIDE SEQUENCE [LARGE SCALE GENOMIC DNA]</scope>
    <source>
        <strain evidence="1 2">J42TS3</strain>
    </source>
</reference>
<dbReference type="EMBL" id="BOSL01000004">
    <property type="protein sequence ID" value="GIP52517.1"/>
    <property type="molecule type" value="Genomic_DNA"/>
</dbReference>
<proteinExistence type="predicted"/>
<dbReference type="Gene3D" id="3.30.450.20">
    <property type="entry name" value="PAS domain"/>
    <property type="match status" value="1"/>
</dbReference>